<evidence type="ECO:0000313" key="10">
    <source>
        <dbReference type="EMBL" id="MDV6312583.1"/>
    </source>
</evidence>
<dbReference type="PANTHER" id="PTHR13887:SF14">
    <property type="entry name" value="DISULFIDE BOND FORMATION PROTEIN D"/>
    <property type="match status" value="1"/>
</dbReference>
<dbReference type="InterPro" id="IPR012336">
    <property type="entry name" value="Thioredoxin-like_fold"/>
</dbReference>
<evidence type="ECO:0000256" key="1">
    <source>
        <dbReference type="ARBA" id="ARBA00005791"/>
    </source>
</evidence>
<keyword evidence="11" id="KW-1185">Reference proteome</keyword>
<dbReference type="Proteomes" id="UP001185922">
    <property type="component" value="Unassembled WGS sequence"/>
</dbReference>
<feature type="transmembrane region" description="Helical" evidence="7">
    <location>
        <begin position="28"/>
        <end position="46"/>
    </location>
</feature>
<evidence type="ECO:0000256" key="5">
    <source>
        <dbReference type="ARBA" id="ARBA00023284"/>
    </source>
</evidence>
<dbReference type="Pfam" id="PF13462">
    <property type="entry name" value="Thioredoxin_4"/>
    <property type="match status" value="1"/>
</dbReference>
<dbReference type="Proteomes" id="UP001185779">
    <property type="component" value="Unassembled WGS sequence"/>
</dbReference>
<dbReference type="EMBL" id="JAWLKI010000009">
    <property type="protein sequence ID" value="MDV6307635.1"/>
    <property type="molecule type" value="Genomic_DNA"/>
</dbReference>
<evidence type="ECO:0000256" key="6">
    <source>
        <dbReference type="SAM" id="MobiDB-lite"/>
    </source>
</evidence>
<feature type="domain" description="Thioredoxin-like fold" evidence="8">
    <location>
        <begin position="83"/>
        <end position="233"/>
    </location>
</feature>
<evidence type="ECO:0000256" key="7">
    <source>
        <dbReference type="SAM" id="Phobius"/>
    </source>
</evidence>
<keyword evidence="7" id="KW-0812">Transmembrane</keyword>
<dbReference type="PANTHER" id="PTHR13887">
    <property type="entry name" value="GLUTATHIONE S-TRANSFERASE KAPPA"/>
    <property type="match status" value="1"/>
</dbReference>
<evidence type="ECO:0000313" key="12">
    <source>
        <dbReference type="Proteomes" id="UP001185922"/>
    </source>
</evidence>
<evidence type="ECO:0000256" key="3">
    <source>
        <dbReference type="ARBA" id="ARBA00023002"/>
    </source>
</evidence>
<sequence length="255" mass="27909">MSSSGDSTRTPGPDGGRPRRRTTRRSRWAVALGAVLVATLVTAALTRPWEEPSAPEVTAPAATMMMNTNLGPAGDVPRRTDDDPLVFGAADAPVTMVVFEDFRCEYCIVFTREIQPALVDRYVDTGILRVEWRDAPMAGPQSWLAARAGRAAAAQDRFWEFVRVVMEGAPADRQPEFTEESLTAFARRAGVTDLERFGSDMRGGTFDLDIESDLRLAKSLFIPPTPAFWINGTPLLAGMPLPVFIDVIEGVRPAR</sequence>
<organism evidence="10 12">
    <name type="scientific">Gordonia amicalis</name>
    <dbReference type="NCBI Taxonomy" id="89053"/>
    <lineage>
        <taxon>Bacteria</taxon>
        <taxon>Bacillati</taxon>
        <taxon>Actinomycetota</taxon>
        <taxon>Actinomycetes</taxon>
        <taxon>Mycobacteriales</taxon>
        <taxon>Gordoniaceae</taxon>
        <taxon>Gordonia</taxon>
    </lineage>
</organism>
<dbReference type="InterPro" id="IPR036249">
    <property type="entry name" value="Thioredoxin-like_sf"/>
</dbReference>
<dbReference type="RefSeq" id="WP_081598287.1">
    <property type="nucleotide sequence ID" value="NZ_CP096596.1"/>
</dbReference>
<name>A0AAE4R6G7_9ACTN</name>
<reference evidence="10 11" key="1">
    <citation type="submission" date="2023-10" db="EMBL/GenBank/DDBJ databases">
        <title>Development of a sustainable strategy for remediation of hydrocarbon-contaminated territories based on the waste exchange concept.</title>
        <authorList>
            <person name="Krivoruchko A."/>
        </authorList>
    </citation>
    <scope>NUCLEOTIDE SEQUENCE</scope>
    <source>
        <strain evidence="9 11">IEGM 1266</strain>
        <strain evidence="10">IEGM 1279</strain>
    </source>
</reference>
<evidence type="ECO:0000259" key="8">
    <source>
        <dbReference type="Pfam" id="PF13462"/>
    </source>
</evidence>
<dbReference type="EMBL" id="JAWLKH010000010">
    <property type="protein sequence ID" value="MDV6312583.1"/>
    <property type="molecule type" value="Genomic_DNA"/>
</dbReference>
<dbReference type="Gene3D" id="3.40.30.10">
    <property type="entry name" value="Glutaredoxin"/>
    <property type="match status" value="1"/>
</dbReference>
<gene>
    <name evidence="9" type="ORF">R3P94_09930</name>
    <name evidence="10" type="ORF">R3Q15_11920</name>
</gene>
<keyword evidence="7" id="KW-0472">Membrane</keyword>
<dbReference type="AlphaFoldDB" id="A0AAE4R6G7"/>
<protein>
    <submittedName>
        <fullName evidence="10">Thioredoxin domain-containing protein</fullName>
    </submittedName>
</protein>
<accession>A0AAE4R6G7</accession>
<keyword evidence="5" id="KW-0676">Redox-active center</keyword>
<proteinExistence type="inferred from homology"/>
<evidence type="ECO:0000313" key="9">
    <source>
        <dbReference type="EMBL" id="MDV6307635.1"/>
    </source>
</evidence>
<comment type="caution">
    <text evidence="10">The sequence shown here is derived from an EMBL/GenBank/DDBJ whole genome shotgun (WGS) entry which is preliminary data.</text>
</comment>
<dbReference type="SUPFAM" id="SSF52833">
    <property type="entry name" value="Thioredoxin-like"/>
    <property type="match status" value="1"/>
</dbReference>
<keyword evidence="4" id="KW-1015">Disulfide bond</keyword>
<keyword evidence="2" id="KW-0732">Signal</keyword>
<evidence type="ECO:0000313" key="11">
    <source>
        <dbReference type="Proteomes" id="UP001185779"/>
    </source>
</evidence>
<keyword evidence="3" id="KW-0560">Oxidoreductase</keyword>
<evidence type="ECO:0000256" key="4">
    <source>
        <dbReference type="ARBA" id="ARBA00023157"/>
    </source>
</evidence>
<evidence type="ECO:0000256" key="2">
    <source>
        <dbReference type="ARBA" id="ARBA00022729"/>
    </source>
</evidence>
<feature type="region of interest" description="Disordered" evidence="6">
    <location>
        <begin position="1"/>
        <end position="24"/>
    </location>
</feature>
<dbReference type="GO" id="GO:0016491">
    <property type="term" value="F:oxidoreductase activity"/>
    <property type="evidence" value="ECO:0007669"/>
    <property type="project" value="UniProtKB-KW"/>
</dbReference>
<keyword evidence="7" id="KW-1133">Transmembrane helix</keyword>
<comment type="similarity">
    <text evidence="1">Belongs to the thioredoxin family. DsbA subfamily.</text>
</comment>